<dbReference type="PANTHER" id="PTHR12746:SF2">
    <property type="entry name" value="60S RIBOSOMAL EXPORT PROTEIN NMD3"/>
    <property type="match status" value="1"/>
</dbReference>
<gene>
    <name evidence="2" type="ORF">TeGR_g5418</name>
</gene>
<evidence type="ECO:0000259" key="1">
    <source>
        <dbReference type="Pfam" id="PF21192"/>
    </source>
</evidence>
<keyword evidence="3" id="KW-1185">Reference proteome</keyword>
<dbReference type="EMBL" id="BRYB01002966">
    <property type="protein sequence ID" value="GMI28333.1"/>
    <property type="molecule type" value="Genomic_DNA"/>
</dbReference>
<evidence type="ECO:0000313" key="3">
    <source>
        <dbReference type="Proteomes" id="UP001165060"/>
    </source>
</evidence>
<comment type="caution">
    <text evidence="2">The sequence shown here is derived from an EMBL/GenBank/DDBJ whole genome shotgun (WGS) entry which is preliminary data.</text>
</comment>
<feature type="non-terminal residue" evidence="2">
    <location>
        <position position="1"/>
    </location>
</feature>
<sequence length="293" mass="32690">PPRPPPPRSVLTRFVVLNKELAVDDAKVGQRINSRKKMRRADLTVMREADMGISDEQFIASSHIGYLCRAGDVVLGYHLEDTNIVDDEAQQLMTQGGKGAPPQIVIVRKLYGGAAKGADAGEAEKKRVWKLQRLEVEKSENIHKMKKKEQDQMEDDEEDFLRELEADKDMRGNVNLYKDPKMAGVAMVDEDEEVNEDDDQEIKLDELLDGLDLDSGVDPENPTNIPQPGVDYEYDESKMWGGAPIGQDIIEEGAKAKEDGVGYFGRGEEVADKTQATQVTQFGSEFIAKGFKF</sequence>
<proteinExistence type="predicted"/>
<accession>A0ABQ6ML01</accession>
<dbReference type="PANTHER" id="PTHR12746">
    <property type="entry name" value="NONSENSE-MEDIATED MRNA DECAY PROTEIN 3"/>
    <property type="match status" value="1"/>
</dbReference>
<reference evidence="2 3" key="1">
    <citation type="journal article" date="2023" name="Commun. Biol.">
        <title>Genome analysis of Parmales, the sister group of diatoms, reveals the evolutionary specialization of diatoms from phago-mixotrophs to photoautotrophs.</title>
        <authorList>
            <person name="Ban H."/>
            <person name="Sato S."/>
            <person name="Yoshikawa S."/>
            <person name="Yamada K."/>
            <person name="Nakamura Y."/>
            <person name="Ichinomiya M."/>
            <person name="Sato N."/>
            <person name="Blanc-Mathieu R."/>
            <person name="Endo H."/>
            <person name="Kuwata A."/>
            <person name="Ogata H."/>
        </authorList>
    </citation>
    <scope>NUCLEOTIDE SEQUENCE [LARGE SCALE GENOMIC DNA]</scope>
</reference>
<dbReference type="Pfam" id="PF21192">
    <property type="entry name" value="OB_NMD3"/>
    <property type="match status" value="1"/>
</dbReference>
<evidence type="ECO:0000313" key="2">
    <source>
        <dbReference type="EMBL" id="GMI28333.1"/>
    </source>
</evidence>
<dbReference type="InterPro" id="IPR048898">
    <property type="entry name" value="OB_NMD3"/>
</dbReference>
<dbReference type="Proteomes" id="UP001165060">
    <property type="component" value="Unassembled WGS sequence"/>
</dbReference>
<dbReference type="InterPro" id="IPR039768">
    <property type="entry name" value="Nmd3"/>
</dbReference>
<organism evidence="2 3">
    <name type="scientific">Tetraparma gracilis</name>
    <dbReference type="NCBI Taxonomy" id="2962635"/>
    <lineage>
        <taxon>Eukaryota</taxon>
        <taxon>Sar</taxon>
        <taxon>Stramenopiles</taxon>
        <taxon>Ochrophyta</taxon>
        <taxon>Bolidophyceae</taxon>
        <taxon>Parmales</taxon>
        <taxon>Triparmaceae</taxon>
        <taxon>Tetraparma</taxon>
    </lineage>
</organism>
<protein>
    <recommendedName>
        <fullName evidence="1">60S ribosomal export protein NMD3 OB-fold domain-containing protein</fullName>
    </recommendedName>
</protein>
<feature type="domain" description="60S ribosomal export protein NMD3 OB-fold" evidence="1">
    <location>
        <begin position="33"/>
        <end position="109"/>
    </location>
</feature>
<name>A0ABQ6ML01_9STRA</name>